<protein>
    <submittedName>
        <fullName evidence="2">Putative hemolysin</fullName>
    </submittedName>
</protein>
<gene>
    <name evidence="2" type="ORF">C8N31_10116</name>
</gene>
<organism evidence="2 3">
    <name type="scientific">Sulfitobacter mediterraneus</name>
    <dbReference type="NCBI Taxonomy" id="83219"/>
    <lineage>
        <taxon>Bacteria</taxon>
        <taxon>Pseudomonadati</taxon>
        <taxon>Pseudomonadota</taxon>
        <taxon>Alphaproteobacteria</taxon>
        <taxon>Rhodobacterales</taxon>
        <taxon>Roseobacteraceae</taxon>
        <taxon>Sulfitobacter</taxon>
    </lineage>
</organism>
<name>A0A2T6CIR0_9RHOB</name>
<dbReference type="InterPro" id="IPR045746">
    <property type="entry name" value="ACT14924-like_Acyltransf_dom"/>
</dbReference>
<dbReference type="Pfam" id="PF01553">
    <property type="entry name" value="Acyltransferase"/>
    <property type="match status" value="1"/>
</dbReference>
<evidence type="ECO:0000313" key="2">
    <source>
        <dbReference type="EMBL" id="PTX75364.1"/>
    </source>
</evidence>
<sequence>MVKDLQTSDAAETATPEAGEVSFVTYDRSSLSYASTFDDPVKSRIISIIELFTGKLKILRMIKRFEKRGTPSGQPFWRAALDTMGIDLLTPQAQLDRIPKTGPVIVVANHPHGMVDGMIFADLIGRVRPDYRILTRSLLTSIDEVAGSYMIPVPFPHDPDAQRKGVEMRAKAMAHLKEGGVVALFPSGVVASSQTWWGPAVEAEWNVFTAKMIRRSGATVVPMKFPGQNSRAYQIANKVSPMLRQGLLLHEIVHSCDKPQAPIVGHPILQGEIDARADDPRGFMAWLREQTLALKD</sequence>
<dbReference type="CDD" id="cd07986">
    <property type="entry name" value="LPLAT_ACT14924-like"/>
    <property type="match status" value="1"/>
</dbReference>
<dbReference type="Proteomes" id="UP000244092">
    <property type="component" value="Unassembled WGS sequence"/>
</dbReference>
<feature type="domain" description="Phospholipid/glycerol acyltransferase" evidence="1">
    <location>
        <begin position="95"/>
        <end position="223"/>
    </location>
</feature>
<dbReference type="InterPro" id="IPR002123">
    <property type="entry name" value="Plipid/glycerol_acylTrfase"/>
</dbReference>
<dbReference type="SUPFAM" id="SSF69593">
    <property type="entry name" value="Glycerol-3-phosphate (1)-acyltransferase"/>
    <property type="match status" value="1"/>
</dbReference>
<reference evidence="2 3" key="1">
    <citation type="submission" date="2018-04" db="EMBL/GenBank/DDBJ databases">
        <title>Genomic Encyclopedia of Archaeal and Bacterial Type Strains, Phase II (KMG-II): from individual species to whole genera.</title>
        <authorList>
            <person name="Goeker M."/>
        </authorList>
    </citation>
    <scope>NUCLEOTIDE SEQUENCE [LARGE SCALE GENOMIC DNA]</scope>
    <source>
        <strain evidence="2 3">DSM 12244</strain>
    </source>
</reference>
<accession>A0A2T6CIR0</accession>
<evidence type="ECO:0000313" key="3">
    <source>
        <dbReference type="Proteomes" id="UP000244092"/>
    </source>
</evidence>
<proteinExistence type="predicted"/>
<dbReference type="AlphaFoldDB" id="A0A2T6CIR0"/>
<evidence type="ECO:0000259" key="1">
    <source>
        <dbReference type="Pfam" id="PF01553"/>
    </source>
</evidence>
<comment type="caution">
    <text evidence="2">The sequence shown here is derived from an EMBL/GenBank/DDBJ whole genome shotgun (WGS) entry which is preliminary data.</text>
</comment>
<dbReference type="EMBL" id="QBKU01000001">
    <property type="protein sequence ID" value="PTX75364.1"/>
    <property type="molecule type" value="Genomic_DNA"/>
</dbReference>
<dbReference type="GO" id="GO:0016746">
    <property type="term" value="F:acyltransferase activity"/>
    <property type="evidence" value="ECO:0007669"/>
    <property type="project" value="InterPro"/>
</dbReference>